<dbReference type="PROSITE" id="PS50943">
    <property type="entry name" value="HTH_CROC1"/>
    <property type="match status" value="1"/>
</dbReference>
<feature type="domain" description="HTH cro/C1-type" evidence="1">
    <location>
        <begin position="8"/>
        <end position="70"/>
    </location>
</feature>
<evidence type="ECO:0000313" key="2">
    <source>
        <dbReference type="EMBL" id="CAH1534074.1"/>
    </source>
</evidence>
<evidence type="ECO:0000259" key="1">
    <source>
        <dbReference type="PROSITE" id="PS50943"/>
    </source>
</evidence>
<dbReference type="SUPFAM" id="SSF47413">
    <property type="entry name" value="lambda repressor-like DNA-binding domains"/>
    <property type="match status" value="1"/>
</dbReference>
<dbReference type="RefSeq" id="WP_409931475.1">
    <property type="nucleotide sequence ID" value="NZ_CAKMTQ010000030.1"/>
</dbReference>
<dbReference type="Gene3D" id="1.10.260.40">
    <property type="entry name" value="lambda repressor-like DNA-binding domains"/>
    <property type="match status" value="1"/>
</dbReference>
<dbReference type="InterPro" id="IPR001387">
    <property type="entry name" value="Cro/C1-type_HTH"/>
</dbReference>
<evidence type="ECO:0000313" key="3">
    <source>
        <dbReference type="Proteomes" id="UP001295420"/>
    </source>
</evidence>
<accession>A0AAU9Q7Q7</accession>
<dbReference type="AlphaFoldDB" id="A0AAU9Q7Q7"/>
<name>A0AAU9Q7Q7_9VIBR</name>
<gene>
    <name evidence="2" type="ORF">THF1D04_360001</name>
</gene>
<comment type="caution">
    <text evidence="2">The sequence shown here is derived from an EMBL/GenBank/DDBJ whole genome shotgun (WGS) entry which is preliminary data.</text>
</comment>
<dbReference type="GO" id="GO:0003677">
    <property type="term" value="F:DNA binding"/>
    <property type="evidence" value="ECO:0007669"/>
    <property type="project" value="InterPro"/>
</dbReference>
<proteinExistence type="predicted"/>
<protein>
    <submittedName>
        <fullName evidence="2">HTH cro/C1-type domain-containing protein</fullName>
    </submittedName>
</protein>
<dbReference type="EMBL" id="CAKMTQ010000030">
    <property type="protein sequence ID" value="CAH1534074.1"/>
    <property type="molecule type" value="Genomic_DNA"/>
</dbReference>
<organism evidence="2 3">
    <name type="scientific">Vibrio owensii</name>
    <dbReference type="NCBI Taxonomy" id="696485"/>
    <lineage>
        <taxon>Bacteria</taxon>
        <taxon>Pseudomonadati</taxon>
        <taxon>Pseudomonadota</taxon>
        <taxon>Gammaproteobacteria</taxon>
        <taxon>Vibrionales</taxon>
        <taxon>Vibrionaceae</taxon>
        <taxon>Vibrio</taxon>
    </lineage>
</organism>
<dbReference type="Proteomes" id="UP001295420">
    <property type="component" value="Unassembled WGS sequence"/>
</dbReference>
<dbReference type="CDD" id="cd00093">
    <property type="entry name" value="HTH_XRE"/>
    <property type="match status" value="1"/>
</dbReference>
<dbReference type="InterPro" id="IPR010982">
    <property type="entry name" value="Lambda_DNA-bd_dom_sf"/>
</dbReference>
<sequence length="251" mass="28902">MNNFASFLYQYRESNGLSREDVANIINSKFHRISGVDSASISMWERNASLPEMKKMSQVISALETKKSVLDILKKFKLPNDTRLRNAIDRIIIRKLGCIPFRNEYLPIYWFNDEGEGRYVETLKDIGHDHSSNKASELEVIRLSLNNIDTGIIIYSRIKDDLYIHYINYMDINALRYCLTKLCDLLEYSSCGYLLAHNLDQTMTDIMMLIRGSLTQRKVVMDKFFVISRIAMILNELDSGLSSSTQGKALS</sequence>
<reference evidence="2" key="1">
    <citation type="submission" date="2022-01" db="EMBL/GenBank/DDBJ databases">
        <authorList>
            <person name="Lagorce A."/>
        </authorList>
    </citation>
    <scope>NUCLEOTIDE SEQUENCE</scope>
    <source>
        <strain evidence="2">Th15_F1_D04</strain>
    </source>
</reference>